<sequence>MYGYSSLDTWESKDFENMENRVAAEMYGYSNSDTSETNVYEIIGIILTFGCTVTMIVLVKCCIYRCCKSKKKTRTLPLHQPRSGTTTNGQPTSHLTSANAPVYWPPTKTQPPLYYHPDSGTTAIPLPYHNSAEYMRG</sequence>
<dbReference type="GeneID" id="128199386"/>
<name>A0ABM3M034_BICAN</name>
<organism evidence="3 5">
    <name type="scientific">Bicyclus anynana</name>
    <name type="common">Squinting bush brown butterfly</name>
    <dbReference type="NCBI Taxonomy" id="110368"/>
    <lineage>
        <taxon>Eukaryota</taxon>
        <taxon>Metazoa</taxon>
        <taxon>Ecdysozoa</taxon>
        <taxon>Arthropoda</taxon>
        <taxon>Hexapoda</taxon>
        <taxon>Insecta</taxon>
        <taxon>Pterygota</taxon>
        <taxon>Neoptera</taxon>
        <taxon>Endopterygota</taxon>
        <taxon>Lepidoptera</taxon>
        <taxon>Glossata</taxon>
        <taxon>Ditrysia</taxon>
        <taxon>Papilionoidea</taxon>
        <taxon>Nymphalidae</taxon>
        <taxon>Satyrinae</taxon>
        <taxon>Satyrini</taxon>
        <taxon>Mycalesina</taxon>
        <taxon>Bicyclus</taxon>
    </lineage>
</organism>
<dbReference type="Proteomes" id="UP001652582">
    <property type="component" value="Chromosome 2"/>
</dbReference>
<reference evidence="3 4" key="1">
    <citation type="submission" date="2025-05" db="UniProtKB">
        <authorList>
            <consortium name="RefSeq"/>
        </authorList>
    </citation>
    <scope>NUCLEOTIDE SEQUENCE [LARGE SCALE GENOMIC DNA]</scope>
</reference>
<keyword evidence="2" id="KW-0472">Membrane</keyword>
<dbReference type="RefSeq" id="XP_052743068.1">
    <property type="nucleotide sequence ID" value="XM_052887108.1"/>
</dbReference>
<dbReference type="RefSeq" id="XP_052744673.1">
    <property type="nucleotide sequence ID" value="XM_052888713.1"/>
</dbReference>
<keyword evidence="2" id="KW-1133">Transmembrane helix</keyword>
<keyword evidence="3" id="KW-1185">Reference proteome</keyword>
<evidence type="ECO:0000256" key="2">
    <source>
        <dbReference type="SAM" id="Phobius"/>
    </source>
</evidence>
<accession>A0ABM3M034</accession>
<feature type="compositionally biased region" description="Polar residues" evidence="1">
    <location>
        <begin position="82"/>
        <end position="98"/>
    </location>
</feature>
<evidence type="ECO:0000313" key="5">
    <source>
        <dbReference type="RefSeq" id="XP_052744673.1"/>
    </source>
</evidence>
<evidence type="ECO:0000313" key="3">
    <source>
        <dbReference type="Proteomes" id="UP001652582"/>
    </source>
</evidence>
<keyword evidence="2" id="KW-0812">Transmembrane</keyword>
<gene>
    <name evidence="5" type="primary">LOC128199386</name>
    <name evidence="4" type="synonym">LOC112054952</name>
</gene>
<protein>
    <submittedName>
        <fullName evidence="4">Uncharacterized protein LOC112054952 isoform X2</fullName>
    </submittedName>
    <submittedName>
        <fullName evidence="5">Uncharacterized protein LOC128199386 isoform X2</fullName>
    </submittedName>
</protein>
<feature type="region of interest" description="Disordered" evidence="1">
    <location>
        <begin position="78"/>
        <end position="98"/>
    </location>
</feature>
<feature type="transmembrane region" description="Helical" evidence="2">
    <location>
        <begin position="42"/>
        <end position="64"/>
    </location>
</feature>
<proteinExistence type="predicted"/>
<evidence type="ECO:0000256" key="1">
    <source>
        <dbReference type="SAM" id="MobiDB-lite"/>
    </source>
</evidence>
<evidence type="ECO:0000313" key="4">
    <source>
        <dbReference type="RefSeq" id="XP_052743068.1"/>
    </source>
</evidence>